<organism evidence="1 2">
    <name type="scientific">Westerdykella ornata</name>
    <dbReference type="NCBI Taxonomy" id="318751"/>
    <lineage>
        <taxon>Eukaryota</taxon>
        <taxon>Fungi</taxon>
        <taxon>Dikarya</taxon>
        <taxon>Ascomycota</taxon>
        <taxon>Pezizomycotina</taxon>
        <taxon>Dothideomycetes</taxon>
        <taxon>Pleosporomycetidae</taxon>
        <taxon>Pleosporales</taxon>
        <taxon>Sporormiaceae</taxon>
        <taxon>Westerdykella</taxon>
    </lineage>
</organism>
<evidence type="ECO:0000313" key="1">
    <source>
        <dbReference type="EMBL" id="KAF2272881.1"/>
    </source>
</evidence>
<name>A0A6A6J8J0_WESOR</name>
<reference evidence="1" key="1">
    <citation type="journal article" date="2020" name="Stud. Mycol.">
        <title>101 Dothideomycetes genomes: a test case for predicting lifestyles and emergence of pathogens.</title>
        <authorList>
            <person name="Haridas S."/>
            <person name="Albert R."/>
            <person name="Binder M."/>
            <person name="Bloem J."/>
            <person name="Labutti K."/>
            <person name="Salamov A."/>
            <person name="Andreopoulos B."/>
            <person name="Baker S."/>
            <person name="Barry K."/>
            <person name="Bills G."/>
            <person name="Bluhm B."/>
            <person name="Cannon C."/>
            <person name="Castanera R."/>
            <person name="Culley D."/>
            <person name="Daum C."/>
            <person name="Ezra D."/>
            <person name="Gonzalez J."/>
            <person name="Henrissat B."/>
            <person name="Kuo A."/>
            <person name="Liang C."/>
            <person name="Lipzen A."/>
            <person name="Lutzoni F."/>
            <person name="Magnuson J."/>
            <person name="Mondo S."/>
            <person name="Nolan M."/>
            <person name="Ohm R."/>
            <person name="Pangilinan J."/>
            <person name="Park H.-J."/>
            <person name="Ramirez L."/>
            <person name="Alfaro M."/>
            <person name="Sun H."/>
            <person name="Tritt A."/>
            <person name="Yoshinaga Y."/>
            <person name="Zwiers L.-H."/>
            <person name="Turgeon B."/>
            <person name="Goodwin S."/>
            <person name="Spatafora J."/>
            <person name="Crous P."/>
            <person name="Grigoriev I."/>
        </authorList>
    </citation>
    <scope>NUCLEOTIDE SEQUENCE</scope>
    <source>
        <strain evidence="1">CBS 379.55</strain>
    </source>
</reference>
<evidence type="ECO:0000313" key="2">
    <source>
        <dbReference type="Proteomes" id="UP000800097"/>
    </source>
</evidence>
<dbReference type="EMBL" id="ML986515">
    <property type="protein sequence ID" value="KAF2272881.1"/>
    <property type="molecule type" value="Genomic_DNA"/>
</dbReference>
<sequence length="343" mass="38457">MRALRSELKELLAEYRFDDMRHKLESVFDAEVNGGGNDAETRISIHLNLSEVGLLSRDWLSALQHLAFALSIRSGMLRRPALHSTIAFTARMATRSLQANDMYKAFACMRSLLEIANRCFAEPSVVCDALDNLVDILHEYGPLKNCELSSTFLHARRMVYSKNDGSELKNLEALAETEVRVSKPGDKSEMRHTVTSLITVLLMRLRSAFARFRTGDEETCRKKMIQLQDAFLSDAKLDDMSEDVLRYSDTRLLLQIMRQAGRDLLEGKSIRKPGIQDVFSIAANGSGEEILRFNTDFVDILLQAAGYKTTTFDDFLGIAKLHADAPELSSTRPESLGPSDDPS</sequence>
<accession>A0A6A6J8J0</accession>
<gene>
    <name evidence="1" type="ORF">EI97DRAFT_461502</name>
</gene>
<dbReference type="Proteomes" id="UP000800097">
    <property type="component" value="Unassembled WGS sequence"/>
</dbReference>
<dbReference type="GeneID" id="54554378"/>
<dbReference type="RefSeq" id="XP_033650420.1">
    <property type="nucleotide sequence ID" value="XM_033801203.1"/>
</dbReference>
<dbReference type="AlphaFoldDB" id="A0A6A6J8J0"/>
<keyword evidence="2" id="KW-1185">Reference proteome</keyword>
<proteinExistence type="predicted"/>
<protein>
    <submittedName>
        <fullName evidence="1">Uncharacterized protein</fullName>
    </submittedName>
</protein>